<keyword evidence="5" id="KW-0732">Signal</keyword>
<protein>
    <recommendedName>
        <fullName evidence="4">Glutathione peroxidase</fullName>
    </recommendedName>
</protein>
<feature type="signal peptide" evidence="5">
    <location>
        <begin position="1"/>
        <end position="28"/>
    </location>
</feature>
<evidence type="ECO:0000256" key="4">
    <source>
        <dbReference type="RuleBase" id="RU000499"/>
    </source>
</evidence>
<dbReference type="PANTHER" id="PTHR11592:SF78">
    <property type="entry name" value="GLUTATHIONE PEROXIDASE"/>
    <property type="match status" value="1"/>
</dbReference>
<comment type="similarity">
    <text evidence="1 4">Belongs to the glutathione peroxidase family.</text>
</comment>
<sequence>MPTPGWRSAMLDRRTLLAGLAVSGPALAQQPDAFGFGFEALEGGPLPLAQYRGRVLLVANTASFCGFTPQYAALQRLHDRFQARGLTVIGVPSNDFNQESTDAARIREFCDGMFGIAFPMTGLNHVRGAEAHPFFAWAAREAGPVSWNFHKYLVSRDGRHIQGFSTRTDPEAPEVLRAVEAALAAPAA</sequence>
<dbReference type="Pfam" id="PF00255">
    <property type="entry name" value="GSHPx"/>
    <property type="match status" value="1"/>
</dbReference>
<keyword evidence="2 4" id="KW-0575">Peroxidase</keyword>
<proteinExistence type="inferred from homology"/>
<organism evidence="6 7">
    <name type="scientific">Roseococcus pinisoli</name>
    <dbReference type="NCBI Taxonomy" id="2835040"/>
    <lineage>
        <taxon>Bacteria</taxon>
        <taxon>Pseudomonadati</taxon>
        <taxon>Pseudomonadota</taxon>
        <taxon>Alphaproteobacteria</taxon>
        <taxon>Acetobacterales</taxon>
        <taxon>Roseomonadaceae</taxon>
        <taxon>Roseococcus</taxon>
    </lineage>
</organism>
<evidence type="ECO:0000313" key="7">
    <source>
        <dbReference type="Proteomes" id="UP000766336"/>
    </source>
</evidence>
<dbReference type="Gene3D" id="3.40.30.10">
    <property type="entry name" value="Glutaredoxin"/>
    <property type="match status" value="1"/>
</dbReference>
<dbReference type="PROSITE" id="PS00460">
    <property type="entry name" value="GLUTATHIONE_PEROXID_1"/>
    <property type="match status" value="1"/>
</dbReference>
<keyword evidence="3 4" id="KW-0560">Oxidoreductase</keyword>
<dbReference type="PANTHER" id="PTHR11592">
    <property type="entry name" value="GLUTATHIONE PEROXIDASE"/>
    <property type="match status" value="1"/>
</dbReference>
<dbReference type="PIRSF" id="PIRSF000303">
    <property type="entry name" value="Glutathion_perox"/>
    <property type="match status" value="1"/>
</dbReference>
<evidence type="ECO:0000256" key="3">
    <source>
        <dbReference type="ARBA" id="ARBA00023002"/>
    </source>
</evidence>
<feature type="chain" id="PRO_5047094495" description="Glutathione peroxidase" evidence="5">
    <location>
        <begin position="29"/>
        <end position="188"/>
    </location>
</feature>
<name>A0ABS5QGX8_9PROT</name>
<dbReference type="InterPro" id="IPR000889">
    <property type="entry name" value="Glutathione_peroxidase"/>
</dbReference>
<evidence type="ECO:0000256" key="5">
    <source>
        <dbReference type="SAM" id="SignalP"/>
    </source>
</evidence>
<dbReference type="PRINTS" id="PR01011">
    <property type="entry name" value="GLUTPROXDASE"/>
</dbReference>
<comment type="caution">
    <text evidence="6">The sequence shown here is derived from an EMBL/GenBank/DDBJ whole genome shotgun (WGS) entry which is preliminary data.</text>
</comment>
<evidence type="ECO:0000256" key="2">
    <source>
        <dbReference type="ARBA" id="ARBA00022559"/>
    </source>
</evidence>
<dbReference type="Proteomes" id="UP000766336">
    <property type="component" value="Unassembled WGS sequence"/>
</dbReference>
<dbReference type="GO" id="GO:0004601">
    <property type="term" value="F:peroxidase activity"/>
    <property type="evidence" value="ECO:0007669"/>
    <property type="project" value="UniProtKB-KW"/>
</dbReference>
<reference evidence="6 7" key="1">
    <citation type="submission" date="2021-05" db="EMBL/GenBank/DDBJ databases">
        <title>Roseococcus sp. XZZS9, whole genome shotgun sequencing project.</title>
        <authorList>
            <person name="Zhao G."/>
            <person name="Shen L."/>
        </authorList>
    </citation>
    <scope>NUCLEOTIDE SEQUENCE [LARGE SCALE GENOMIC DNA]</scope>
    <source>
        <strain evidence="6 7">XZZS9</strain>
    </source>
</reference>
<dbReference type="EMBL" id="JAHCDA010000004">
    <property type="protein sequence ID" value="MBS7812901.1"/>
    <property type="molecule type" value="Genomic_DNA"/>
</dbReference>
<dbReference type="SUPFAM" id="SSF52833">
    <property type="entry name" value="Thioredoxin-like"/>
    <property type="match status" value="1"/>
</dbReference>
<keyword evidence="7" id="KW-1185">Reference proteome</keyword>
<evidence type="ECO:0000256" key="1">
    <source>
        <dbReference type="ARBA" id="ARBA00006926"/>
    </source>
</evidence>
<dbReference type="InterPro" id="IPR029759">
    <property type="entry name" value="GPX_AS"/>
</dbReference>
<dbReference type="InterPro" id="IPR036249">
    <property type="entry name" value="Thioredoxin-like_sf"/>
</dbReference>
<dbReference type="PROSITE" id="PS51355">
    <property type="entry name" value="GLUTATHIONE_PEROXID_3"/>
    <property type="match status" value="1"/>
</dbReference>
<evidence type="ECO:0000313" key="6">
    <source>
        <dbReference type="EMBL" id="MBS7812901.1"/>
    </source>
</evidence>
<accession>A0ABS5QGX8</accession>
<dbReference type="CDD" id="cd00340">
    <property type="entry name" value="GSH_Peroxidase"/>
    <property type="match status" value="1"/>
</dbReference>
<gene>
    <name evidence="6" type="ORF">KHU32_18275</name>
</gene>